<accession>A0A7W8U8H4</accession>
<dbReference type="EMBL" id="JACHBK010000001">
    <property type="protein sequence ID" value="MBB5533340.1"/>
    <property type="molecule type" value="Genomic_DNA"/>
</dbReference>
<dbReference type="InterPro" id="IPR012337">
    <property type="entry name" value="RNaseH-like_sf"/>
</dbReference>
<dbReference type="AlphaFoldDB" id="A0A7W8U8H4"/>
<feature type="region of interest" description="Disordered" evidence="1">
    <location>
        <begin position="87"/>
        <end position="110"/>
    </location>
</feature>
<sequence>LDAPAEEIAALYKQRWQVELFFKWIKQNLKIPHFLGTSENAVRIQVYVALIAYILLRMAQACQTAISQPLAFTRLVRLNIMHRRPINALRQTPPSPRSDPRQLPLPIVEI</sequence>
<dbReference type="GO" id="GO:0006313">
    <property type="term" value="P:DNA transposition"/>
    <property type="evidence" value="ECO:0007669"/>
    <property type="project" value="InterPro"/>
</dbReference>
<proteinExistence type="predicted"/>
<feature type="non-terminal residue" evidence="3">
    <location>
        <position position="1"/>
    </location>
</feature>
<dbReference type="Gene3D" id="3.90.350.10">
    <property type="entry name" value="Transposase Inhibitor Protein From Tn5, Chain A, domain 1"/>
    <property type="match status" value="1"/>
</dbReference>
<dbReference type="SUPFAM" id="SSF53098">
    <property type="entry name" value="Ribonuclease H-like"/>
    <property type="match status" value="1"/>
</dbReference>
<dbReference type="GO" id="GO:0003677">
    <property type="term" value="F:DNA binding"/>
    <property type="evidence" value="ECO:0007669"/>
    <property type="project" value="InterPro"/>
</dbReference>
<keyword evidence="4" id="KW-1185">Reference proteome</keyword>
<dbReference type="PANTHER" id="PTHR33258">
    <property type="entry name" value="TRANSPOSASE INSL FOR INSERTION SEQUENCE ELEMENT IS186A-RELATED"/>
    <property type="match status" value="1"/>
</dbReference>
<evidence type="ECO:0000313" key="4">
    <source>
        <dbReference type="Proteomes" id="UP000585507"/>
    </source>
</evidence>
<evidence type="ECO:0000313" key="3">
    <source>
        <dbReference type="EMBL" id="MBB5533340.1"/>
    </source>
</evidence>
<organism evidence="3 4">
    <name type="scientific">Rhizobium giardinii</name>
    <dbReference type="NCBI Taxonomy" id="56731"/>
    <lineage>
        <taxon>Bacteria</taxon>
        <taxon>Pseudomonadati</taxon>
        <taxon>Pseudomonadota</taxon>
        <taxon>Alphaproteobacteria</taxon>
        <taxon>Hyphomicrobiales</taxon>
        <taxon>Rhizobiaceae</taxon>
        <taxon>Rhizobium/Agrobacterium group</taxon>
        <taxon>Rhizobium</taxon>
    </lineage>
</organism>
<dbReference type="GO" id="GO:0004803">
    <property type="term" value="F:transposase activity"/>
    <property type="evidence" value="ECO:0007669"/>
    <property type="project" value="InterPro"/>
</dbReference>
<reference evidence="3 4" key="1">
    <citation type="submission" date="2020-08" db="EMBL/GenBank/DDBJ databases">
        <title>Genomic Encyclopedia of Type Strains, Phase IV (KMG-V): Genome sequencing to study the core and pangenomes of soil and plant-associated prokaryotes.</title>
        <authorList>
            <person name="Whitman W."/>
        </authorList>
    </citation>
    <scope>NUCLEOTIDE SEQUENCE [LARGE SCALE GENOMIC DNA]</scope>
    <source>
        <strain evidence="3 4">SEMIA 4084</strain>
    </source>
</reference>
<dbReference type="Proteomes" id="UP000585507">
    <property type="component" value="Unassembled WGS sequence"/>
</dbReference>
<name>A0A7W8U8H4_9HYPH</name>
<evidence type="ECO:0000259" key="2">
    <source>
        <dbReference type="Pfam" id="PF01609"/>
    </source>
</evidence>
<gene>
    <name evidence="3" type="ORF">GGD55_000001</name>
</gene>
<dbReference type="RefSeq" id="WP_234913010.1">
    <property type="nucleotide sequence ID" value="NZ_JACHBK010000001.1"/>
</dbReference>
<dbReference type="InterPro" id="IPR002559">
    <property type="entry name" value="Transposase_11"/>
</dbReference>
<feature type="domain" description="Transposase IS4-like" evidence="2">
    <location>
        <begin position="3"/>
        <end position="55"/>
    </location>
</feature>
<evidence type="ECO:0000256" key="1">
    <source>
        <dbReference type="SAM" id="MobiDB-lite"/>
    </source>
</evidence>
<dbReference type="Pfam" id="PF01609">
    <property type="entry name" value="DDE_Tnp_1"/>
    <property type="match status" value="1"/>
</dbReference>
<dbReference type="PANTHER" id="PTHR33258:SF1">
    <property type="entry name" value="TRANSPOSASE INSL FOR INSERTION SEQUENCE ELEMENT IS186A-RELATED"/>
    <property type="match status" value="1"/>
</dbReference>
<comment type="caution">
    <text evidence="3">The sequence shown here is derived from an EMBL/GenBank/DDBJ whole genome shotgun (WGS) entry which is preliminary data.</text>
</comment>
<protein>
    <recommendedName>
        <fullName evidence="2">Transposase IS4-like domain-containing protein</fullName>
    </recommendedName>
</protein>